<dbReference type="STRING" id="69.GLE_4309"/>
<organism evidence="1 2">
    <name type="scientific">Lysobacter enzymogenes</name>
    <dbReference type="NCBI Taxonomy" id="69"/>
    <lineage>
        <taxon>Bacteria</taxon>
        <taxon>Pseudomonadati</taxon>
        <taxon>Pseudomonadota</taxon>
        <taxon>Gammaproteobacteria</taxon>
        <taxon>Lysobacterales</taxon>
        <taxon>Lysobacteraceae</taxon>
        <taxon>Lysobacter</taxon>
    </lineage>
</organism>
<sequence>MWKLNENPTPTARAGEIYRHRPAASNIREGAGRVLRRNIRACKCLNGRGFCAGRAGKVRLLAGFLPLSGDNCHGLRLVARELAQKRRG</sequence>
<dbReference type="EMBL" id="CP013140">
    <property type="protein sequence ID" value="ALN59650.1"/>
    <property type="molecule type" value="Genomic_DNA"/>
</dbReference>
<proteinExistence type="predicted"/>
<gene>
    <name evidence="1" type="ORF">GLE_4309</name>
</gene>
<evidence type="ECO:0000313" key="1">
    <source>
        <dbReference type="EMBL" id="ALN59650.1"/>
    </source>
</evidence>
<reference evidence="1 2" key="1">
    <citation type="submission" date="2015-11" db="EMBL/GenBank/DDBJ databases">
        <title>Genome sequences of Lysobacter enzymogenes strain C3 and Lysobacter antibioticus ATCC 29479.</title>
        <authorList>
            <person name="Kobayashi D.Y."/>
        </authorList>
    </citation>
    <scope>NUCLEOTIDE SEQUENCE [LARGE SCALE GENOMIC DNA]</scope>
    <source>
        <strain evidence="1 2">C3</strain>
    </source>
</reference>
<dbReference type="KEGG" id="lez:GLE_4309"/>
<dbReference type="AlphaFoldDB" id="A0A0S2DMB6"/>
<dbReference type="PATRIC" id="fig|69.6.peg.4248"/>
<evidence type="ECO:0000313" key="2">
    <source>
        <dbReference type="Proteomes" id="UP000061569"/>
    </source>
</evidence>
<dbReference type="Proteomes" id="UP000061569">
    <property type="component" value="Chromosome"/>
</dbReference>
<name>A0A0S2DMB6_LYSEN</name>
<protein>
    <submittedName>
        <fullName evidence="1">Uncharacterized protein</fullName>
    </submittedName>
</protein>
<accession>A0A0S2DMB6</accession>